<evidence type="ECO:0000259" key="6">
    <source>
        <dbReference type="PROSITE" id="PS50262"/>
    </source>
</evidence>
<feature type="transmembrane region" description="Helical" evidence="5">
    <location>
        <begin position="172"/>
        <end position="199"/>
    </location>
</feature>
<dbReference type="AlphaFoldDB" id="A0A914V3Q7"/>
<feature type="transmembrane region" description="Helical" evidence="5">
    <location>
        <begin position="127"/>
        <end position="152"/>
    </location>
</feature>
<dbReference type="CDD" id="cd00637">
    <property type="entry name" value="7tm_classA_rhodopsin-like"/>
    <property type="match status" value="1"/>
</dbReference>
<dbReference type="Pfam" id="PF10323">
    <property type="entry name" value="7TM_GPCR_Srv"/>
    <property type="match status" value="1"/>
</dbReference>
<dbReference type="InterPro" id="IPR017452">
    <property type="entry name" value="GPCR_Rhodpsn_7TM"/>
</dbReference>
<accession>A0A914V3Q7</accession>
<proteinExistence type="predicted"/>
<feature type="domain" description="G-protein coupled receptors family 1 profile" evidence="6">
    <location>
        <begin position="20"/>
        <end position="285"/>
    </location>
</feature>
<sequence length="361" mass="40833">MAFYLWDAVQCTYVLLSIIFNALFVIILRKYKKEFSGEFFNLCISQAVADFGQLFFGLFVFKLPCYGWYFDDLLLVYAKGWLPKVLMCIIWMFTTAQVIGMLNLAANRYTALAKPTDYSTIWGGNTVLYCILAHWLIPAIYVAPILFVGVHVERNNASDYVTFYFTDKTVENIYYGTVTAFAMILGNCTVLVLYCLAFYKALAYRRKISSSTSSTTAQTHTAANHTEVKLAVCGFSAFCMVFIYAILMLFTYIAMDNGNDQQATILQKIRGLLMDIYSSMNPITLFIMSSKVREKFGELLHLSKPMKTKSAVTEVSKSYATSPRHRNQSTPNLAMLSTSLNYLPSPANPSTRKLSEAYSRL</sequence>
<dbReference type="Proteomes" id="UP000887566">
    <property type="component" value="Unplaced"/>
</dbReference>
<evidence type="ECO:0000256" key="3">
    <source>
        <dbReference type="ARBA" id="ARBA00022989"/>
    </source>
</evidence>
<dbReference type="SUPFAM" id="SSF81321">
    <property type="entry name" value="Family A G protein-coupled receptor-like"/>
    <property type="match status" value="1"/>
</dbReference>
<feature type="transmembrane region" description="Helical" evidence="5">
    <location>
        <begin position="39"/>
        <end position="61"/>
    </location>
</feature>
<comment type="subcellular location">
    <subcellularLocation>
        <location evidence="1">Membrane</location>
    </subcellularLocation>
</comment>
<protein>
    <submittedName>
        <fullName evidence="8">G-protein coupled receptors family 1 profile domain-containing protein</fullName>
    </submittedName>
</protein>
<keyword evidence="2 5" id="KW-0812">Transmembrane</keyword>
<dbReference type="GO" id="GO:0016020">
    <property type="term" value="C:membrane"/>
    <property type="evidence" value="ECO:0007669"/>
    <property type="project" value="UniProtKB-SubCell"/>
</dbReference>
<dbReference type="InterPro" id="IPR051119">
    <property type="entry name" value="Nematode_SR-like"/>
</dbReference>
<dbReference type="PANTHER" id="PTHR31627:SF14">
    <property type="entry name" value="SERPENTINE RECEPTOR, CLASS T-RELATED"/>
    <property type="match status" value="1"/>
</dbReference>
<keyword evidence="7" id="KW-1185">Reference proteome</keyword>
<name>A0A914V3Q7_9BILA</name>
<organism evidence="7 8">
    <name type="scientific">Plectus sambesii</name>
    <dbReference type="NCBI Taxonomy" id="2011161"/>
    <lineage>
        <taxon>Eukaryota</taxon>
        <taxon>Metazoa</taxon>
        <taxon>Ecdysozoa</taxon>
        <taxon>Nematoda</taxon>
        <taxon>Chromadorea</taxon>
        <taxon>Plectida</taxon>
        <taxon>Plectina</taxon>
        <taxon>Plectoidea</taxon>
        <taxon>Plectidae</taxon>
        <taxon>Plectus</taxon>
    </lineage>
</organism>
<evidence type="ECO:0000313" key="8">
    <source>
        <dbReference type="WBParaSite" id="PSAMB.scaffold1486size30863.g13394.t1"/>
    </source>
</evidence>
<keyword evidence="4 5" id="KW-0472">Membrane</keyword>
<evidence type="ECO:0000256" key="2">
    <source>
        <dbReference type="ARBA" id="ARBA00022692"/>
    </source>
</evidence>
<evidence type="ECO:0000313" key="7">
    <source>
        <dbReference type="Proteomes" id="UP000887566"/>
    </source>
</evidence>
<dbReference type="PANTHER" id="PTHR31627">
    <property type="entry name" value="SERPENTINE RECEPTOR CLASS GAMMA-RELATED"/>
    <property type="match status" value="1"/>
</dbReference>
<evidence type="ECO:0000256" key="5">
    <source>
        <dbReference type="SAM" id="Phobius"/>
    </source>
</evidence>
<dbReference type="InterPro" id="IPR019426">
    <property type="entry name" value="7TM_GPCR_serpentine_rcpt_Srv"/>
</dbReference>
<keyword evidence="3 5" id="KW-1133">Transmembrane helix</keyword>
<feature type="transmembrane region" description="Helical" evidence="5">
    <location>
        <begin position="81"/>
        <end position="106"/>
    </location>
</feature>
<feature type="transmembrane region" description="Helical" evidence="5">
    <location>
        <begin position="230"/>
        <end position="255"/>
    </location>
</feature>
<evidence type="ECO:0000256" key="4">
    <source>
        <dbReference type="ARBA" id="ARBA00023136"/>
    </source>
</evidence>
<reference evidence="8" key="1">
    <citation type="submission" date="2022-11" db="UniProtKB">
        <authorList>
            <consortium name="WormBaseParasite"/>
        </authorList>
    </citation>
    <scope>IDENTIFICATION</scope>
</reference>
<dbReference type="Gene3D" id="1.20.1070.10">
    <property type="entry name" value="Rhodopsin 7-helix transmembrane proteins"/>
    <property type="match status" value="1"/>
</dbReference>
<dbReference type="PROSITE" id="PS50262">
    <property type="entry name" value="G_PROTEIN_RECEP_F1_2"/>
    <property type="match status" value="1"/>
</dbReference>
<evidence type="ECO:0000256" key="1">
    <source>
        <dbReference type="ARBA" id="ARBA00004370"/>
    </source>
</evidence>
<dbReference type="WBParaSite" id="PSAMB.scaffold1486size30863.g13394.t1">
    <property type="protein sequence ID" value="PSAMB.scaffold1486size30863.g13394.t1"/>
    <property type="gene ID" value="PSAMB.scaffold1486size30863.g13394"/>
</dbReference>
<feature type="transmembrane region" description="Helical" evidence="5">
    <location>
        <begin position="6"/>
        <end position="27"/>
    </location>
</feature>